<name>A0A0D0DET9_9AGAM</name>
<reference evidence="1 2" key="1">
    <citation type="submission" date="2014-04" db="EMBL/GenBank/DDBJ databases">
        <authorList>
            <consortium name="DOE Joint Genome Institute"/>
            <person name="Kuo A."/>
            <person name="Kohler A."/>
            <person name="Jargeat P."/>
            <person name="Nagy L.G."/>
            <person name="Floudas D."/>
            <person name="Copeland A."/>
            <person name="Barry K.W."/>
            <person name="Cichocki N."/>
            <person name="Veneault-Fourrey C."/>
            <person name="LaButti K."/>
            <person name="Lindquist E.A."/>
            <person name="Lipzen A."/>
            <person name="Lundell T."/>
            <person name="Morin E."/>
            <person name="Murat C."/>
            <person name="Sun H."/>
            <person name="Tunlid A."/>
            <person name="Henrissat B."/>
            <person name="Grigoriev I.V."/>
            <person name="Hibbett D.S."/>
            <person name="Martin F."/>
            <person name="Nordberg H.P."/>
            <person name="Cantor M.N."/>
            <person name="Hua S.X."/>
        </authorList>
    </citation>
    <scope>NUCLEOTIDE SEQUENCE [LARGE SCALE GENOMIC DNA]</scope>
    <source>
        <strain evidence="1 2">Ve08.2h10</strain>
    </source>
</reference>
<sequence length="100" mass="11496">MVWVCHQCGCLFQTKVTLSTYIFYYARHHTQNPLETHMGTGDIHRPDGSIFLGTVILWDLWDLGGLMPQTPLLDPYATPVASTAPIFMKKKLEPHHRHYC</sequence>
<dbReference type="HOGENOM" id="CLU_2306959_0_0_1"/>
<dbReference type="EMBL" id="KN827665">
    <property type="protein sequence ID" value="KIK76115.1"/>
    <property type="molecule type" value="Genomic_DNA"/>
</dbReference>
<organism evidence="1 2">
    <name type="scientific">Paxillus rubicundulus Ve08.2h10</name>
    <dbReference type="NCBI Taxonomy" id="930991"/>
    <lineage>
        <taxon>Eukaryota</taxon>
        <taxon>Fungi</taxon>
        <taxon>Dikarya</taxon>
        <taxon>Basidiomycota</taxon>
        <taxon>Agaricomycotina</taxon>
        <taxon>Agaricomycetes</taxon>
        <taxon>Agaricomycetidae</taxon>
        <taxon>Boletales</taxon>
        <taxon>Paxilineae</taxon>
        <taxon>Paxillaceae</taxon>
        <taxon>Paxillus</taxon>
    </lineage>
</organism>
<dbReference type="Proteomes" id="UP000054538">
    <property type="component" value="Unassembled WGS sequence"/>
</dbReference>
<proteinExistence type="predicted"/>
<dbReference type="AlphaFoldDB" id="A0A0D0DET9"/>
<dbReference type="InParanoid" id="A0A0D0DET9"/>
<evidence type="ECO:0000313" key="1">
    <source>
        <dbReference type="EMBL" id="KIK76115.1"/>
    </source>
</evidence>
<accession>A0A0D0DET9</accession>
<keyword evidence="2" id="KW-1185">Reference proteome</keyword>
<gene>
    <name evidence="1" type="ORF">PAXRUDRAFT_170854</name>
</gene>
<reference evidence="2" key="2">
    <citation type="submission" date="2015-01" db="EMBL/GenBank/DDBJ databases">
        <title>Evolutionary Origins and Diversification of the Mycorrhizal Mutualists.</title>
        <authorList>
            <consortium name="DOE Joint Genome Institute"/>
            <consortium name="Mycorrhizal Genomics Consortium"/>
            <person name="Kohler A."/>
            <person name="Kuo A."/>
            <person name="Nagy L.G."/>
            <person name="Floudas D."/>
            <person name="Copeland A."/>
            <person name="Barry K.W."/>
            <person name="Cichocki N."/>
            <person name="Veneault-Fourrey C."/>
            <person name="LaButti K."/>
            <person name="Lindquist E.A."/>
            <person name="Lipzen A."/>
            <person name="Lundell T."/>
            <person name="Morin E."/>
            <person name="Murat C."/>
            <person name="Riley R."/>
            <person name="Ohm R."/>
            <person name="Sun H."/>
            <person name="Tunlid A."/>
            <person name="Henrissat B."/>
            <person name="Grigoriev I.V."/>
            <person name="Hibbett D.S."/>
            <person name="Martin F."/>
        </authorList>
    </citation>
    <scope>NUCLEOTIDE SEQUENCE [LARGE SCALE GENOMIC DNA]</scope>
    <source>
        <strain evidence="2">Ve08.2h10</strain>
    </source>
</reference>
<evidence type="ECO:0000313" key="2">
    <source>
        <dbReference type="Proteomes" id="UP000054538"/>
    </source>
</evidence>
<protein>
    <submittedName>
        <fullName evidence="1">Uncharacterized protein</fullName>
    </submittedName>
</protein>